<comment type="caution">
    <text evidence="1">The sequence shown here is derived from an EMBL/GenBank/DDBJ whole genome shotgun (WGS) entry which is preliminary data.</text>
</comment>
<proteinExistence type="predicted"/>
<evidence type="ECO:0000313" key="2">
    <source>
        <dbReference type="Proteomes" id="UP000050525"/>
    </source>
</evidence>
<organism evidence="1 2">
    <name type="scientific">Alligator mississippiensis</name>
    <name type="common">American alligator</name>
    <dbReference type="NCBI Taxonomy" id="8496"/>
    <lineage>
        <taxon>Eukaryota</taxon>
        <taxon>Metazoa</taxon>
        <taxon>Chordata</taxon>
        <taxon>Craniata</taxon>
        <taxon>Vertebrata</taxon>
        <taxon>Euteleostomi</taxon>
        <taxon>Archelosauria</taxon>
        <taxon>Archosauria</taxon>
        <taxon>Crocodylia</taxon>
        <taxon>Alligatoridae</taxon>
        <taxon>Alligatorinae</taxon>
        <taxon>Alligator</taxon>
    </lineage>
</organism>
<dbReference type="Proteomes" id="UP000050525">
    <property type="component" value="Unassembled WGS sequence"/>
</dbReference>
<dbReference type="EMBL" id="AKHW03001922">
    <property type="protein sequence ID" value="KYO40472.1"/>
    <property type="molecule type" value="Genomic_DNA"/>
</dbReference>
<evidence type="ECO:0000313" key="1">
    <source>
        <dbReference type="EMBL" id="KYO40472.1"/>
    </source>
</evidence>
<sequence length="73" mass="7793">MTGPRGKIPGIHQRTLISSVNCISKFMVNPRLGAAETESSKRRTCRVVSALAVDVVRVRQTSSPIETCGLPGA</sequence>
<accession>A0A151NU71</accession>
<keyword evidence="2" id="KW-1185">Reference proteome</keyword>
<protein>
    <submittedName>
        <fullName evidence="1">Uncharacterized protein</fullName>
    </submittedName>
</protein>
<gene>
    <name evidence="1" type="ORF">Y1Q_0009515</name>
</gene>
<reference evidence="1 2" key="1">
    <citation type="journal article" date="2012" name="Genome Biol.">
        <title>Sequencing three crocodilian genomes to illuminate the evolution of archosaurs and amniotes.</title>
        <authorList>
            <person name="St John J.A."/>
            <person name="Braun E.L."/>
            <person name="Isberg S.R."/>
            <person name="Miles L.G."/>
            <person name="Chong A.Y."/>
            <person name="Gongora J."/>
            <person name="Dalzell P."/>
            <person name="Moran C."/>
            <person name="Bed'hom B."/>
            <person name="Abzhanov A."/>
            <person name="Burgess S.C."/>
            <person name="Cooksey A.M."/>
            <person name="Castoe T.A."/>
            <person name="Crawford N.G."/>
            <person name="Densmore L.D."/>
            <person name="Drew J.C."/>
            <person name="Edwards S.V."/>
            <person name="Faircloth B.C."/>
            <person name="Fujita M.K."/>
            <person name="Greenwold M.J."/>
            <person name="Hoffmann F.G."/>
            <person name="Howard J.M."/>
            <person name="Iguchi T."/>
            <person name="Janes D.E."/>
            <person name="Khan S.Y."/>
            <person name="Kohno S."/>
            <person name="de Koning A.J."/>
            <person name="Lance S.L."/>
            <person name="McCarthy F.M."/>
            <person name="McCormack J.E."/>
            <person name="Merchant M.E."/>
            <person name="Peterson D.G."/>
            <person name="Pollock D.D."/>
            <person name="Pourmand N."/>
            <person name="Raney B.J."/>
            <person name="Roessler K.A."/>
            <person name="Sanford J.R."/>
            <person name="Sawyer R.H."/>
            <person name="Schmidt C.J."/>
            <person name="Triplett E.W."/>
            <person name="Tuberville T.D."/>
            <person name="Venegas-Anaya M."/>
            <person name="Howard J.T."/>
            <person name="Jarvis E.D."/>
            <person name="Guillette L.J.Jr."/>
            <person name="Glenn T.C."/>
            <person name="Green R.E."/>
            <person name="Ray D.A."/>
        </authorList>
    </citation>
    <scope>NUCLEOTIDE SEQUENCE [LARGE SCALE GENOMIC DNA]</scope>
    <source>
        <strain evidence="1">KSC_2009_1</strain>
    </source>
</reference>
<name>A0A151NU71_ALLMI</name>
<dbReference type="AlphaFoldDB" id="A0A151NU71"/>